<dbReference type="InterPro" id="IPR050644">
    <property type="entry name" value="PG_Glycine_Bridge_Synth"/>
</dbReference>
<evidence type="ECO:0000313" key="8">
    <source>
        <dbReference type="EMBL" id="EYR62716.1"/>
    </source>
</evidence>
<evidence type="ECO:0000256" key="3">
    <source>
        <dbReference type="ARBA" id="ARBA00022960"/>
    </source>
</evidence>
<evidence type="ECO:0000256" key="4">
    <source>
        <dbReference type="ARBA" id="ARBA00022984"/>
    </source>
</evidence>
<reference evidence="8 9" key="1">
    <citation type="submission" date="2014-01" db="EMBL/GenBank/DDBJ databases">
        <title>Actinotalea ferrariae CF5-4.</title>
        <authorList>
            <person name="Chen F."/>
            <person name="Li Y."/>
            <person name="Wang G."/>
        </authorList>
    </citation>
    <scope>NUCLEOTIDE SEQUENCE [LARGE SCALE GENOMIC DNA]</scope>
    <source>
        <strain evidence="8 9">CF5-4</strain>
    </source>
</reference>
<proteinExistence type="inferred from homology"/>
<accession>A0A021VNI8</accession>
<dbReference type="PANTHER" id="PTHR36174:SF1">
    <property type="entry name" value="LIPID II:GLYCINE GLYCYLTRANSFERASE"/>
    <property type="match status" value="1"/>
</dbReference>
<dbReference type="EMBL" id="AXCW01000184">
    <property type="protein sequence ID" value="EYR62716.1"/>
    <property type="molecule type" value="Genomic_DNA"/>
</dbReference>
<gene>
    <name evidence="8" type="ORF">N866_05755</name>
</gene>
<comment type="caution">
    <text evidence="8">The sequence shown here is derived from an EMBL/GenBank/DDBJ whole genome shotgun (WGS) entry which is preliminary data.</text>
</comment>
<dbReference type="GO" id="GO:0009252">
    <property type="term" value="P:peptidoglycan biosynthetic process"/>
    <property type="evidence" value="ECO:0007669"/>
    <property type="project" value="UniProtKB-KW"/>
</dbReference>
<feature type="domain" description="BioF2-like acetyltransferase" evidence="7">
    <location>
        <begin position="169"/>
        <end position="302"/>
    </location>
</feature>
<dbReference type="PANTHER" id="PTHR36174">
    <property type="entry name" value="LIPID II:GLYCINE GLYCYLTRANSFERASE"/>
    <property type="match status" value="1"/>
</dbReference>
<protein>
    <submittedName>
        <fullName evidence="8">Methicillin resistance protein</fullName>
    </submittedName>
</protein>
<organism evidence="8 9">
    <name type="scientific">Actinotalea ferrariae CF5-4</name>
    <dbReference type="NCBI Taxonomy" id="948458"/>
    <lineage>
        <taxon>Bacteria</taxon>
        <taxon>Bacillati</taxon>
        <taxon>Actinomycetota</taxon>
        <taxon>Actinomycetes</taxon>
        <taxon>Micrococcales</taxon>
        <taxon>Cellulomonadaceae</taxon>
        <taxon>Actinotalea</taxon>
    </lineage>
</organism>
<dbReference type="PROSITE" id="PS51191">
    <property type="entry name" value="FEMABX"/>
    <property type="match status" value="1"/>
</dbReference>
<name>A0A021VNI8_9CELL</name>
<evidence type="ECO:0000313" key="9">
    <source>
        <dbReference type="Proteomes" id="UP000019753"/>
    </source>
</evidence>
<keyword evidence="5" id="KW-0012">Acyltransferase</keyword>
<dbReference type="Gene3D" id="3.40.630.30">
    <property type="match status" value="2"/>
</dbReference>
<dbReference type="RefSeq" id="WP_034227356.1">
    <property type="nucleotide sequence ID" value="NZ_AXCW01000184.1"/>
</dbReference>
<dbReference type="InterPro" id="IPR016181">
    <property type="entry name" value="Acyl_CoA_acyltransferase"/>
</dbReference>
<keyword evidence="9" id="KW-1185">Reference proteome</keyword>
<evidence type="ECO:0000259" key="7">
    <source>
        <dbReference type="Pfam" id="PF13480"/>
    </source>
</evidence>
<dbReference type="AlphaFoldDB" id="A0A021VNI8"/>
<keyword evidence="2" id="KW-0808">Transferase</keyword>
<evidence type="ECO:0000256" key="5">
    <source>
        <dbReference type="ARBA" id="ARBA00023315"/>
    </source>
</evidence>
<sequence>MTASPRVEIVTDPTEWDALVGELGGHPLQLWGWGQVKARGAWRAHRVKVLADGRTIGLAQVLERRLPFPFRALSYVPRGPVVAPSDTQAPAGYGVGDADTRAAVCAAVVAWCREHIGGVGVSLEPDWPAGTDLDLPGVVRGEQRILHSHTLILDLTRDADELMAAMGRTTRADVRKGGRDVEIRRVTSEEELRGVLDVYKDTAARAGFELHPDGYYVAIHRELGDASVVVAAFHEGRPCAFVWDAVSGATAFELYGGIDDVGRKARANAPVKWHAVRLAQDAGALRYDINGLLNDGISEFKRSFAQHEDELVGTLDVPFSPLYRVWVRALPRMKQVLRVLRRRSGGAQG</sequence>
<keyword evidence="4" id="KW-0573">Peptidoglycan synthesis</keyword>
<evidence type="ECO:0000256" key="2">
    <source>
        <dbReference type="ARBA" id="ARBA00022679"/>
    </source>
</evidence>
<comment type="similarity">
    <text evidence="1">Belongs to the FemABX family.</text>
</comment>
<dbReference type="GO" id="GO:0016755">
    <property type="term" value="F:aminoacyltransferase activity"/>
    <property type="evidence" value="ECO:0007669"/>
    <property type="project" value="InterPro"/>
</dbReference>
<evidence type="ECO:0000256" key="6">
    <source>
        <dbReference type="ARBA" id="ARBA00023316"/>
    </source>
</evidence>
<dbReference type="SUPFAM" id="SSF55729">
    <property type="entry name" value="Acyl-CoA N-acyltransferases (Nat)"/>
    <property type="match status" value="2"/>
</dbReference>
<dbReference type="InterPro" id="IPR038740">
    <property type="entry name" value="BioF2-like_GNAT_dom"/>
</dbReference>
<dbReference type="GO" id="GO:0008360">
    <property type="term" value="P:regulation of cell shape"/>
    <property type="evidence" value="ECO:0007669"/>
    <property type="project" value="UniProtKB-KW"/>
</dbReference>
<dbReference type="OrthoDB" id="9785911at2"/>
<dbReference type="InterPro" id="IPR003447">
    <property type="entry name" value="FEMABX"/>
</dbReference>
<dbReference type="GO" id="GO:0071555">
    <property type="term" value="P:cell wall organization"/>
    <property type="evidence" value="ECO:0007669"/>
    <property type="project" value="UniProtKB-KW"/>
</dbReference>
<dbReference type="Proteomes" id="UP000019753">
    <property type="component" value="Unassembled WGS sequence"/>
</dbReference>
<dbReference type="Pfam" id="PF13480">
    <property type="entry name" value="Acetyltransf_6"/>
    <property type="match status" value="1"/>
</dbReference>
<evidence type="ECO:0000256" key="1">
    <source>
        <dbReference type="ARBA" id="ARBA00009943"/>
    </source>
</evidence>
<keyword evidence="3" id="KW-0133">Cell shape</keyword>
<keyword evidence="6" id="KW-0961">Cell wall biogenesis/degradation</keyword>